<proteinExistence type="predicted"/>
<dbReference type="PROSITE" id="PS51379">
    <property type="entry name" value="4FE4S_FER_2"/>
    <property type="match status" value="2"/>
</dbReference>
<comment type="caution">
    <text evidence="2">The sequence shown here is derived from an EMBL/GenBank/DDBJ whole genome shotgun (WGS) entry which is preliminary data.</text>
</comment>
<organism evidence="2 3">
    <name type="scientific">Pelotomaculum schinkii</name>
    <dbReference type="NCBI Taxonomy" id="78350"/>
    <lineage>
        <taxon>Bacteria</taxon>
        <taxon>Bacillati</taxon>
        <taxon>Bacillota</taxon>
        <taxon>Clostridia</taxon>
        <taxon>Eubacteriales</taxon>
        <taxon>Desulfotomaculaceae</taxon>
        <taxon>Pelotomaculum</taxon>
    </lineage>
</organism>
<sequence length="338" mass="37640">MPMSIYTELADYIDQIYENPYRIPHDESRPFVKIFRRLLSEEDVKAAMKLDDHGITAVEFASKTGFSQVKAEKILDRLVKKGISFATYKKDVTFYQLAPFCSGILDFLLKDGLDAEIAQYIQDYVDEINEFINRPERKKTAVRSVPINVSVSAVPYHASFNEVLSYIEKGSIYSVSDCLCRSAKEKLGRGCGHTIKDICIQIGPYAEFYIRTGRGRPISRQEVIEVLKKSEAEGLFHEIVKPQNNESSYFVCSCCTCCCIAARTVIPGVVSRIESTSIYIAQVDADKCTGCCGCIDSCPVSAIDMETSRIAINPSRCIGCGICTFFCTSQAVSIIKKG</sequence>
<evidence type="ECO:0000259" key="1">
    <source>
        <dbReference type="PROSITE" id="PS51379"/>
    </source>
</evidence>
<dbReference type="EMBL" id="QFGA01000005">
    <property type="protein sequence ID" value="TEB04083.1"/>
    <property type="molecule type" value="Genomic_DNA"/>
</dbReference>
<dbReference type="InterPro" id="IPR017896">
    <property type="entry name" value="4Fe4S_Fe-S-bd"/>
</dbReference>
<dbReference type="Gene3D" id="3.30.70.20">
    <property type="match status" value="1"/>
</dbReference>
<reference evidence="2 3" key="1">
    <citation type="journal article" date="2018" name="Environ. Microbiol.">
        <title>Novel energy conservation strategies and behaviour of Pelotomaculum schinkii driving syntrophic propionate catabolism.</title>
        <authorList>
            <person name="Hidalgo-Ahumada C.A.P."/>
            <person name="Nobu M.K."/>
            <person name="Narihiro T."/>
            <person name="Tamaki H."/>
            <person name="Liu W.T."/>
            <person name="Kamagata Y."/>
            <person name="Stams A.J.M."/>
            <person name="Imachi H."/>
            <person name="Sousa D.Z."/>
        </authorList>
    </citation>
    <scope>NUCLEOTIDE SEQUENCE [LARGE SCALE GENOMIC DNA]</scope>
    <source>
        <strain evidence="2 3">HH</strain>
    </source>
</reference>
<feature type="domain" description="4Fe-4S ferredoxin-type" evidence="1">
    <location>
        <begin position="279"/>
        <end position="308"/>
    </location>
</feature>
<evidence type="ECO:0000313" key="2">
    <source>
        <dbReference type="EMBL" id="TEB04083.1"/>
    </source>
</evidence>
<gene>
    <name evidence="2" type="primary">rsxB</name>
    <name evidence="2" type="ORF">Psch_04212</name>
</gene>
<name>A0A4Y7R5Q9_9FIRM</name>
<dbReference type="SUPFAM" id="SSF54862">
    <property type="entry name" value="4Fe-4S ferredoxins"/>
    <property type="match status" value="1"/>
</dbReference>
<dbReference type="AlphaFoldDB" id="A0A4Y7R5Q9"/>
<evidence type="ECO:0000313" key="3">
    <source>
        <dbReference type="Proteomes" id="UP000298324"/>
    </source>
</evidence>
<accession>A0A4Y7R5Q9</accession>
<feature type="domain" description="4Fe-4S ferredoxin-type" evidence="1">
    <location>
        <begin position="309"/>
        <end position="337"/>
    </location>
</feature>
<keyword evidence="3" id="KW-1185">Reference proteome</keyword>
<dbReference type="Proteomes" id="UP000298324">
    <property type="component" value="Unassembled WGS sequence"/>
</dbReference>
<dbReference type="Pfam" id="PF13237">
    <property type="entry name" value="Fer4_10"/>
    <property type="match status" value="1"/>
</dbReference>
<protein>
    <submittedName>
        <fullName evidence="2">Electron transport complex subunit RsxB</fullName>
    </submittedName>
</protein>